<evidence type="ECO:0000313" key="2">
    <source>
        <dbReference type="Proteomes" id="UP000193207"/>
    </source>
</evidence>
<accession>A0A1X6ZF40</accession>
<gene>
    <name evidence="1" type="ORF">ROH8110_02663</name>
</gene>
<dbReference type="AlphaFoldDB" id="A0A1X6ZF40"/>
<reference evidence="1 2" key="1">
    <citation type="submission" date="2017-03" db="EMBL/GenBank/DDBJ databases">
        <authorList>
            <person name="Afonso C.L."/>
            <person name="Miller P.J."/>
            <person name="Scott M.A."/>
            <person name="Spackman E."/>
            <person name="Goraichik I."/>
            <person name="Dimitrov K.M."/>
            <person name="Suarez D.L."/>
            <person name="Swayne D.E."/>
        </authorList>
    </citation>
    <scope>NUCLEOTIDE SEQUENCE [LARGE SCALE GENOMIC DNA]</scope>
    <source>
        <strain evidence="1 2">CECT 8110</strain>
    </source>
</reference>
<evidence type="ECO:0000313" key="1">
    <source>
        <dbReference type="EMBL" id="SLN49313.1"/>
    </source>
</evidence>
<dbReference type="EMBL" id="FWFU01000003">
    <property type="protein sequence ID" value="SLN49313.1"/>
    <property type="molecule type" value="Genomic_DNA"/>
</dbReference>
<name>A0A1X6ZF40_9RHOB</name>
<proteinExistence type="predicted"/>
<dbReference type="RefSeq" id="WP_085818500.1">
    <property type="nucleotide sequence ID" value="NZ_FWFU01000003.1"/>
</dbReference>
<protein>
    <recommendedName>
        <fullName evidence="3">DUF1127 domain-containing protein</fullName>
    </recommendedName>
</protein>
<organism evidence="1 2">
    <name type="scientific">Roseovarius halotolerans</name>
    <dbReference type="NCBI Taxonomy" id="505353"/>
    <lineage>
        <taxon>Bacteria</taxon>
        <taxon>Pseudomonadati</taxon>
        <taxon>Pseudomonadota</taxon>
        <taxon>Alphaproteobacteria</taxon>
        <taxon>Rhodobacterales</taxon>
        <taxon>Roseobacteraceae</taxon>
        <taxon>Roseovarius</taxon>
    </lineage>
</organism>
<keyword evidence="2" id="KW-1185">Reference proteome</keyword>
<dbReference type="OrthoDB" id="8096613at2"/>
<dbReference type="Proteomes" id="UP000193207">
    <property type="component" value="Unassembled WGS sequence"/>
</dbReference>
<evidence type="ECO:0008006" key="3">
    <source>
        <dbReference type="Google" id="ProtNLM"/>
    </source>
</evidence>
<sequence length="70" mass="8206">MAFLTLPRLTATRSRRSTASLRDLLALYRERRQLARLDTRALRDIGLDHLSADAESRRPLWDVPAHWHQD</sequence>